<gene>
    <name evidence="2" type="ORF">C480_10595</name>
</gene>
<dbReference type="PATRIC" id="fig|1227491.4.peg.2175"/>
<accession>M0B3E7</accession>
<reference evidence="2 3" key="1">
    <citation type="journal article" date="2014" name="PLoS Genet.">
        <title>Phylogenetically driven sequencing of extremely halophilic archaea reveals strategies for static and dynamic osmo-response.</title>
        <authorList>
            <person name="Becker E.A."/>
            <person name="Seitzer P.M."/>
            <person name="Tritt A."/>
            <person name="Larsen D."/>
            <person name="Krusor M."/>
            <person name="Yao A.I."/>
            <person name="Wu D."/>
            <person name="Madern D."/>
            <person name="Eisen J.A."/>
            <person name="Darling A.E."/>
            <person name="Facciotti M.T."/>
        </authorList>
    </citation>
    <scope>NUCLEOTIDE SEQUENCE [LARGE SCALE GENOMIC DNA]</scope>
    <source>
        <strain evidence="2 3">DSM 13077</strain>
    </source>
</reference>
<comment type="caution">
    <text evidence="2">The sequence shown here is derived from an EMBL/GenBank/DDBJ whole genome shotgun (WGS) entry which is preliminary data.</text>
</comment>
<evidence type="ECO:0000313" key="2">
    <source>
        <dbReference type="EMBL" id="ELZ05325.1"/>
    </source>
</evidence>
<name>M0B3E7_9EURY</name>
<protein>
    <submittedName>
        <fullName evidence="2">Uncharacterized protein</fullName>
    </submittedName>
</protein>
<dbReference type="AlphaFoldDB" id="M0B3E7"/>
<proteinExistence type="predicted"/>
<dbReference type="EMBL" id="AOIP01000026">
    <property type="protein sequence ID" value="ELZ05325.1"/>
    <property type="molecule type" value="Genomic_DNA"/>
</dbReference>
<evidence type="ECO:0000256" key="1">
    <source>
        <dbReference type="SAM" id="MobiDB-lite"/>
    </source>
</evidence>
<dbReference type="Proteomes" id="UP000011591">
    <property type="component" value="Unassembled WGS sequence"/>
</dbReference>
<feature type="region of interest" description="Disordered" evidence="1">
    <location>
        <begin position="1"/>
        <end position="23"/>
    </location>
</feature>
<dbReference type="RefSeq" id="WP_006665583.1">
    <property type="nucleotide sequence ID" value="NZ_AOIP01000026.1"/>
</dbReference>
<organism evidence="2 3">
    <name type="scientific">Natrialba aegyptia DSM 13077</name>
    <dbReference type="NCBI Taxonomy" id="1227491"/>
    <lineage>
        <taxon>Archaea</taxon>
        <taxon>Methanobacteriati</taxon>
        <taxon>Methanobacteriota</taxon>
        <taxon>Stenosarchaea group</taxon>
        <taxon>Halobacteria</taxon>
        <taxon>Halobacteriales</taxon>
        <taxon>Natrialbaceae</taxon>
        <taxon>Natrialba</taxon>
    </lineage>
</organism>
<sequence length="117" mass="13044">MSTDSAPNTKFAPVPMPVPRDPSEFRATAHFSQRLRERVPSALRDRVVRECIESGFCRGASPPDSIDSDDQMVQAFAFDQEVEGVEWTVVVGIMRDAYLRDGAKHKAITVYPGDDDE</sequence>
<keyword evidence="3" id="KW-1185">Reference proteome</keyword>
<evidence type="ECO:0000313" key="3">
    <source>
        <dbReference type="Proteomes" id="UP000011591"/>
    </source>
</evidence>